<feature type="region of interest" description="Disordered" evidence="1">
    <location>
        <begin position="1"/>
        <end position="24"/>
    </location>
</feature>
<dbReference type="Gene3D" id="3.40.50.1820">
    <property type="entry name" value="alpha/beta hydrolase"/>
    <property type="match status" value="1"/>
</dbReference>
<evidence type="ECO:0000256" key="1">
    <source>
        <dbReference type="SAM" id="MobiDB-lite"/>
    </source>
</evidence>
<organism evidence="2 3">
    <name type="scientific">Streptomyces flaveus</name>
    <dbReference type="NCBI Taxonomy" id="66370"/>
    <lineage>
        <taxon>Bacteria</taxon>
        <taxon>Bacillati</taxon>
        <taxon>Actinomycetota</taxon>
        <taxon>Actinomycetes</taxon>
        <taxon>Kitasatosporales</taxon>
        <taxon>Streptomycetaceae</taxon>
        <taxon>Streptomyces</taxon>
        <taxon>Streptomyces aurantiacus group</taxon>
    </lineage>
</organism>
<evidence type="ECO:0000313" key="2">
    <source>
        <dbReference type="EMBL" id="GGL08170.1"/>
    </source>
</evidence>
<protein>
    <submittedName>
        <fullName evidence="2">Uncharacterized protein</fullName>
    </submittedName>
</protein>
<accession>A0A917RI41</accession>
<comment type="caution">
    <text evidence="2">The sequence shown here is derived from an EMBL/GenBank/DDBJ whole genome shotgun (WGS) entry which is preliminary data.</text>
</comment>
<keyword evidence="3" id="KW-1185">Reference proteome</keyword>
<dbReference type="SUPFAM" id="SSF53474">
    <property type="entry name" value="alpha/beta-Hydrolases"/>
    <property type="match status" value="1"/>
</dbReference>
<dbReference type="Proteomes" id="UP000637788">
    <property type="component" value="Unassembled WGS sequence"/>
</dbReference>
<dbReference type="EMBL" id="BMPQ01000036">
    <property type="protein sequence ID" value="GGL08170.1"/>
    <property type="molecule type" value="Genomic_DNA"/>
</dbReference>
<dbReference type="AlphaFoldDB" id="A0A917RI41"/>
<reference evidence="2" key="2">
    <citation type="submission" date="2020-09" db="EMBL/GenBank/DDBJ databases">
        <authorList>
            <person name="Sun Q."/>
            <person name="Ohkuma M."/>
        </authorList>
    </citation>
    <scope>NUCLEOTIDE SEQUENCE</scope>
    <source>
        <strain evidence="2">JCM 3035</strain>
    </source>
</reference>
<gene>
    <name evidence="2" type="ORF">GCM10010094_81200</name>
</gene>
<evidence type="ECO:0000313" key="3">
    <source>
        <dbReference type="Proteomes" id="UP000637788"/>
    </source>
</evidence>
<dbReference type="InterPro" id="IPR029058">
    <property type="entry name" value="AB_hydrolase_fold"/>
</dbReference>
<sequence>MESPLTHRFVDVNGDPAAHRRAGAGTAGPAAARLARLAGELVLLIFRGQGGSENPLTAVAPHLHGPVMLPGRGHWTQQERPAEVNAALLDFLTRIDGPASR</sequence>
<reference evidence="2" key="1">
    <citation type="journal article" date="2014" name="Int. J. Syst. Evol. Microbiol.">
        <title>Complete genome sequence of Corynebacterium casei LMG S-19264T (=DSM 44701T), isolated from a smear-ripened cheese.</title>
        <authorList>
            <consortium name="US DOE Joint Genome Institute (JGI-PGF)"/>
            <person name="Walter F."/>
            <person name="Albersmeier A."/>
            <person name="Kalinowski J."/>
            <person name="Ruckert C."/>
        </authorList>
    </citation>
    <scope>NUCLEOTIDE SEQUENCE</scope>
    <source>
        <strain evidence="2">JCM 3035</strain>
    </source>
</reference>
<proteinExistence type="predicted"/>
<name>A0A917RI41_9ACTN</name>